<sequence length="124" mass="13402">MLHFISSLTAGIILGEAMIPCILLALGGNLVDGKNFDELQPFMFYFAGPGPRSSRISLRTLVAIIFGRLRLVPPAGLGIKTLADKLGFLPPDDKMFCSCPFPPVGVCLSRGETLEAKMESYVLE</sequence>
<evidence type="ECO:0000256" key="2">
    <source>
        <dbReference type="ARBA" id="ARBA00022692"/>
    </source>
</evidence>
<keyword evidence="7" id="KW-1185">Reference proteome</keyword>
<keyword evidence="4" id="KW-0472">Membrane</keyword>
<evidence type="ECO:0000313" key="6">
    <source>
        <dbReference type="EMBL" id="OMP08750.1"/>
    </source>
</evidence>
<dbReference type="PANTHER" id="PTHR31419:SF1">
    <property type="entry name" value="PROTEIN PIN-LIKES 6"/>
    <property type="match status" value="1"/>
</dbReference>
<dbReference type="Proteomes" id="UP000187203">
    <property type="component" value="Unassembled WGS sequence"/>
</dbReference>
<dbReference type="GO" id="GO:0016020">
    <property type="term" value="C:membrane"/>
    <property type="evidence" value="ECO:0007669"/>
    <property type="project" value="InterPro"/>
</dbReference>
<keyword evidence="5" id="KW-0927">Auxin signaling pathway</keyword>
<evidence type="ECO:0000313" key="7">
    <source>
        <dbReference type="Proteomes" id="UP000187203"/>
    </source>
</evidence>
<dbReference type="EMBL" id="AWUE01012622">
    <property type="protein sequence ID" value="OMP08750.1"/>
    <property type="molecule type" value="Genomic_DNA"/>
</dbReference>
<evidence type="ECO:0000256" key="4">
    <source>
        <dbReference type="ARBA" id="ARBA00023136"/>
    </source>
</evidence>
<dbReference type="InterPro" id="IPR039305">
    <property type="entry name" value="PILS2/6"/>
</dbReference>
<dbReference type="InterPro" id="IPR004776">
    <property type="entry name" value="Mem_transp_PIN-like"/>
</dbReference>
<gene>
    <name evidence="6" type="ORF">COLO4_06156</name>
</gene>
<dbReference type="GO" id="GO:0012505">
    <property type="term" value="C:endomembrane system"/>
    <property type="evidence" value="ECO:0007669"/>
    <property type="project" value="UniProtKB-SubCell"/>
</dbReference>
<dbReference type="PANTHER" id="PTHR31419">
    <property type="entry name" value="PROTEIN PIN-LIKES 2"/>
    <property type="match status" value="1"/>
</dbReference>
<organism evidence="6 7">
    <name type="scientific">Corchorus olitorius</name>
    <dbReference type="NCBI Taxonomy" id="93759"/>
    <lineage>
        <taxon>Eukaryota</taxon>
        <taxon>Viridiplantae</taxon>
        <taxon>Streptophyta</taxon>
        <taxon>Embryophyta</taxon>
        <taxon>Tracheophyta</taxon>
        <taxon>Spermatophyta</taxon>
        <taxon>Magnoliopsida</taxon>
        <taxon>eudicotyledons</taxon>
        <taxon>Gunneridae</taxon>
        <taxon>Pentapetalae</taxon>
        <taxon>rosids</taxon>
        <taxon>malvids</taxon>
        <taxon>Malvales</taxon>
        <taxon>Malvaceae</taxon>
        <taxon>Grewioideae</taxon>
        <taxon>Apeibeae</taxon>
        <taxon>Corchorus</taxon>
    </lineage>
</organism>
<keyword evidence="3" id="KW-1133">Transmembrane helix</keyword>
<name>A0A1R3KNU6_9ROSI</name>
<dbReference type="Pfam" id="PF03547">
    <property type="entry name" value="Mem_trans"/>
    <property type="match status" value="1"/>
</dbReference>
<comment type="subcellular location">
    <subcellularLocation>
        <location evidence="1">Endomembrane system</location>
        <topology evidence="1">Multi-pass membrane protein</topology>
    </subcellularLocation>
</comment>
<proteinExistence type="predicted"/>
<accession>A0A1R3KNU6</accession>
<dbReference type="STRING" id="93759.A0A1R3KNU6"/>
<evidence type="ECO:0000256" key="5">
    <source>
        <dbReference type="ARBA" id="ARBA00023294"/>
    </source>
</evidence>
<dbReference type="OrthoDB" id="191139at2759"/>
<evidence type="ECO:0000256" key="1">
    <source>
        <dbReference type="ARBA" id="ARBA00004127"/>
    </source>
</evidence>
<comment type="caution">
    <text evidence="6">The sequence shown here is derived from an EMBL/GenBank/DDBJ whole genome shotgun (WGS) entry which is preliminary data.</text>
</comment>
<dbReference type="GO" id="GO:0080162">
    <property type="term" value="P:endoplasmic reticulum to cytosol auxin transport"/>
    <property type="evidence" value="ECO:0007669"/>
    <property type="project" value="InterPro"/>
</dbReference>
<keyword evidence="2" id="KW-0812">Transmembrane</keyword>
<evidence type="ECO:0000256" key="3">
    <source>
        <dbReference type="ARBA" id="ARBA00022989"/>
    </source>
</evidence>
<protein>
    <submittedName>
        <fullName evidence="6">Uncharacterized protein</fullName>
    </submittedName>
</protein>
<reference evidence="7" key="1">
    <citation type="submission" date="2013-09" db="EMBL/GenBank/DDBJ databases">
        <title>Corchorus olitorius genome sequencing.</title>
        <authorList>
            <person name="Alam M."/>
            <person name="Haque M.S."/>
            <person name="Islam M.S."/>
            <person name="Emdad E.M."/>
            <person name="Islam M.M."/>
            <person name="Ahmed B."/>
            <person name="Halim A."/>
            <person name="Hossen Q.M.M."/>
            <person name="Hossain M.Z."/>
            <person name="Ahmed R."/>
            <person name="Khan M.M."/>
            <person name="Islam R."/>
            <person name="Rashid M.M."/>
            <person name="Khan S.A."/>
            <person name="Rahman M.S."/>
            <person name="Alam M."/>
            <person name="Yahiya A.S."/>
            <person name="Khan M.S."/>
            <person name="Azam M.S."/>
            <person name="Haque T."/>
            <person name="Lashkar M.Z.H."/>
            <person name="Akhand A.I."/>
            <person name="Morshed G."/>
            <person name="Roy S."/>
            <person name="Uddin K.S."/>
            <person name="Rabeya T."/>
            <person name="Hossain A.S."/>
            <person name="Chowdhury A."/>
            <person name="Snigdha A.R."/>
            <person name="Mortoza M.S."/>
            <person name="Matin S.A."/>
            <person name="Hoque S.M.E."/>
            <person name="Islam M.K."/>
            <person name="Roy D.K."/>
            <person name="Haider R."/>
            <person name="Moosa M.M."/>
            <person name="Elias S.M."/>
            <person name="Hasan A.M."/>
            <person name="Jahan S."/>
            <person name="Shafiuddin M."/>
            <person name="Mahmood N."/>
            <person name="Shommy N.S."/>
        </authorList>
    </citation>
    <scope>NUCLEOTIDE SEQUENCE [LARGE SCALE GENOMIC DNA]</scope>
    <source>
        <strain evidence="7">cv. O-4</strain>
    </source>
</reference>
<dbReference type="AlphaFoldDB" id="A0A1R3KNU6"/>
<dbReference type="GO" id="GO:0009734">
    <property type="term" value="P:auxin-activated signaling pathway"/>
    <property type="evidence" value="ECO:0007669"/>
    <property type="project" value="UniProtKB-KW"/>
</dbReference>